<keyword evidence="1" id="KW-0732">Signal</keyword>
<dbReference type="AlphaFoldDB" id="A0A6B0UA49"/>
<organism evidence="2">
    <name type="scientific">Ixodes ricinus</name>
    <name type="common">Common tick</name>
    <name type="synonym">Acarus ricinus</name>
    <dbReference type="NCBI Taxonomy" id="34613"/>
    <lineage>
        <taxon>Eukaryota</taxon>
        <taxon>Metazoa</taxon>
        <taxon>Ecdysozoa</taxon>
        <taxon>Arthropoda</taxon>
        <taxon>Chelicerata</taxon>
        <taxon>Arachnida</taxon>
        <taxon>Acari</taxon>
        <taxon>Parasitiformes</taxon>
        <taxon>Ixodida</taxon>
        <taxon>Ixodoidea</taxon>
        <taxon>Ixodidae</taxon>
        <taxon>Ixodinae</taxon>
        <taxon>Ixodes</taxon>
    </lineage>
</organism>
<accession>A0A6B0UA49</accession>
<evidence type="ECO:0000313" key="2">
    <source>
        <dbReference type="EMBL" id="MXU87281.1"/>
    </source>
</evidence>
<protein>
    <submittedName>
        <fullName evidence="2">Putative secreted protein</fullName>
    </submittedName>
</protein>
<feature type="signal peptide" evidence="1">
    <location>
        <begin position="1"/>
        <end position="18"/>
    </location>
</feature>
<reference evidence="2" key="1">
    <citation type="submission" date="2019-12" db="EMBL/GenBank/DDBJ databases">
        <title>An insight into the sialome of adult female Ixodes ricinus ticks feeding for 6 days.</title>
        <authorList>
            <person name="Perner J."/>
            <person name="Ribeiro J.M.C."/>
        </authorList>
    </citation>
    <scope>NUCLEOTIDE SEQUENCE</scope>
    <source>
        <strain evidence="2">Semi-engorged</strain>
        <tissue evidence="2">Salivary glands</tissue>
    </source>
</reference>
<sequence length="95" mass="10333">MAPGHALILLGASVPTLTDTGLNTAPGISPLQCIHKSYTAAVRHQTRFNDKAVFKQHTQQNCQVLHDVAHPEKNFKNKLVSHGEAWETGPLTGCH</sequence>
<dbReference type="EMBL" id="GIFC01005198">
    <property type="protein sequence ID" value="MXU87281.1"/>
    <property type="molecule type" value="Transcribed_RNA"/>
</dbReference>
<evidence type="ECO:0000256" key="1">
    <source>
        <dbReference type="SAM" id="SignalP"/>
    </source>
</evidence>
<proteinExistence type="predicted"/>
<feature type="chain" id="PRO_5025655374" evidence="1">
    <location>
        <begin position="19"/>
        <end position="95"/>
    </location>
</feature>
<name>A0A6B0UA49_IXORI</name>